<name>A0A1G9VZF4_9FIRM</name>
<protein>
    <submittedName>
        <fullName evidence="2">Uncharacterized protein</fullName>
    </submittedName>
</protein>
<evidence type="ECO:0000256" key="1">
    <source>
        <dbReference type="SAM" id="MobiDB-lite"/>
    </source>
</evidence>
<dbReference type="Proteomes" id="UP000199309">
    <property type="component" value="Unassembled WGS sequence"/>
</dbReference>
<sequence>MELIEGVAGACEAFAHDFRGFADDHKGFGVYFVDHVFDLGYFRHLDNDVDNAFFLMGVGSLSVHDGGAAADVAHDDVGDFVGVSRDDDGGFPLIQAHDDFIGDVGGDVGAHEGQDGEFQSVHIRSADDDESVDAHDDIAHFQRIEFFDDSGDDIQSAAVAVIAIDDSHADTGHDTAGDGGDNGILDDVPAGHEGGHID</sequence>
<keyword evidence="3" id="KW-1185">Reference proteome</keyword>
<gene>
    <name evidence="2" type="ORF">SAMN05660299_01510</name>
</gene>
<reference evidence="2 3" key="1">
    <citation type="submission" date="2016-10" db="EMBL/GenBank/DDBJ databases">
        <authorList>
            <person name="de Groot N.N."/>
        </authorList>
    </citation>
    <scope>NUCLEOTIDE SEQUENCE [LARGE SCALE GENOMIC DNA]</scope>
    <source>
        <strain evidence="2 3">DSM 16981</strain>
    </source>
</reference>
<organism evidence="2 3">
    <name type="scientific">Megasphaera paucivorans</name>
    <dbReference type="NCBI Taxonomy" id="349095"/>
    <lineage>
        <taxon>Bacteria</taxon>
        <taxon>Bacillati</taxon>
        <taxon>Bacillota</taxon>
        <taxon>Negativicutes</taxon>
        <taxon>Veillonellales</taxon>
        <taxon>Veillonellaceae</taxon>
        <taxon>Megasphaera</taxon>
    </lineage>
</organism>
<evidence type="ECO:0000313" key="2">
    <source>
        <dbReference type="EMBL" id="SDM77327.1"/>
    </source>
</evidence>
<accession>A0A1G9VZF4</accession>
<proteinExistence type="predicted"/>
<evidence type="ECO:0000313" key="3">
    <source>
        <dbReference type="Proteomes" id="UP000199309"/>
    </source>
</evidence>
<dbReference type="AlphaFoldDB" id="A0A1G9VZF4"/>
<dbReference type="EMBL" id="FNHQ01000013">
    <property type="protein sequence ID" value="SDM77327.1"/>
    <property type="molecule type" value="Genomic_DNA"/>
</dbReference>
<feature type="region of interest" description="Disordered" evidence="1">
    <location>
        <begin position="171"/>
        <end position="198"/>
    </location>
</feature>
<feature type="compositionally biased region" description="Basic and acidic residues" evidence="1">
    <location>
        <begin position="189"/>
        <end position="198"/>
    </location>
</feature>